<dbReference type="InterPro" id="IPR001611">
    <property type="entry name" value="Leu-rich_rpt"/>
</dbReference>
<reference evidence="2 3" key="1">
    <citation type="journal article" date="2008" name="Nature">
        <title>The genome of the choanoflagellate Monosiga brevicollis and the origin of metazoans.</title>
        <authorList>
            <consortium name="JGI Sequencing"/>
            <person name="King N."/>
            <person name="Westbrook M.J."/>
            <person name="Young S.L."/>
            <person name="Kuo A."/>
            <person name="Abedin M."/>
            <person name="Chapman J."/>
            <person name="Fairclough S."/>
            <person name="Hellsten U."/>
            <person name="Isogai Y."/>
            <person name="Letunic I."/>
            <person name="Marr M."/>
            <person name="Pincus D."/>
            <person name="Putnam N."/>
            <person name="Rokas A."/>
            <person name="Wright K.J."/>
            <person name="Zuzow R."/>
            <person name="Dirks W."/>
            <person name="Good M."/>
            <person name="Goodstein D."/>
            <person name="Lemons D."/>
            <person name="Li W."/>
            <person name="Lyons J.B."/>
            <person name="Morris A."/>
            <person name="Nichols S."/>
            <person name="Richter D.J."/>
            <person name="Salamov A."/>
            <person name="Bork P."/>
            <person name="Lim W.A."/>
            <person name="Manning G."/>
            <person name="Miller W.T."/>
            <person name="McGinnis W."/>
            <person name="Shapiro H."/>
            <person name="Tjian R."/>
            <person name="Grigoriev I.V."/>
            <person name="Rokhsar D."/>
        </authorList>
    </citation>
    <scope>NUCLEOTIDE SEQUENCE [LARGE SCALE GENOMIC DNA]</scope>
    <source>
        <strain evidence="3">MX1 / ATCC 50154</strain>
    </source>
</reference>
<dbReference type="PANTHER" id="PTHR24111">
    <property type="entry name" value="LEUCINE-RICH REPEAT-CONTAINING PROTEIN 34"/>
    <property type="match status" value="1"/>
</dbReference>
<evidence type="ECO:0000313" key="2">
    <source>
        <dbReference type="EMBL" id="EDQ87376.1"/>
    </source>
</evidence>
<dbReference type="EMBL" id="CH991560">
    <property type="protein sequence ID" value="EDQ87376.1"/>
    <property type="molecule type" value="Genomic_DNA"/>
</dbReference>
<dbReference type="InterPro" id="IPR032675">
    <property type="entry name" value="LRR_dom_sf"/>
</dbReference>
<dbReference type="Proteomes" id="UP000001357">
    <property type="component" value="Unassembled WGS sequence"/>
</dbReference>
<dbReference type="Gene3D" id="3.80.10.10">
    <property type="entry name" value="Ribonuclease Inhibitor"/>
    <property type="match status" value="3"/>
</dbReference>
<accession>A9V5I6</accession>
<dbReference type="KEGG" id="mbr:MONBRDRAFT_33462"/>
<keyword evidence="1" id="KW-0677">Repeat</keyword>
<dbReference type="GeneID" id="5893249"/>
<dbReference type="PANTHER" id="PTHR24111:SF0">
    <property type="entry name" value="LEUCINE-RICH REPEAT-CONTAINING PROTEIN"/>
    <property type="match status" value="1"/>
</dbReference>
<dbReference type="OMA" id="IQINDEH"/>
<dbReference type="InterPro" id="IPR052201">
    <property type="entry name" value="LRR-containing_regulator"/>
</dbReference>
<organism evidence="2 3">
    <name type="scientific">Monosiga brevicollis</name>
    <name type="common">Choanoflagellate</name>
    <dbReference type="NCBI Taxonomy" id="81824"/>
    <lineage>
        <taxon>Eukaryota</taxon>
        <taxon>Choanoflagellata</taxon>
        <taxon>Craspedida</taxon>
        <taxon>Salpingoecidae</taxon>
        <taxon>Monosiga</taxon>
    </lineage>
</organism>
<name>A9V5I6_MONBE</name>
<protein>
    <submittedName>
        <fullName evidence="2">Uncharacterized protein</fullName>
    </submittedName>
</protein>
<dbReference type="Pfam" id="PF13516">
    <property type="entry name" value="LRR_6"/>
    <property type="match status" value="5"/>
</dbReference>
<dbReference type="SMART" id="SM00368">
    <property type="entry name" value="LRR_RI"/>
    <property type="match status" value="6"/>
</dbReference>
<dbReference type="STRING" id="81824.A9V5I6"/>
<dbReference type="eggNOG" id="KOG4308">
    <property type="taxonomic scope" value="Eukaryota"/>
</dbReference>
<evidence type="ECO:0000256" key="1">
    <source>
        <dbReference type="ARBA" id="ARBA00022737"/>
    </source>
</evidence>
<dbReference type="InParanoid" id="A9V5I6"/>
<dbReference type="SUPFAM" id="SSF52047">
    <property type="entry name" value="RNI-like"/>
    <property type="match status" value="2"/>
</dbReference>
<dbReference type="RefSeq" id="XP_001747989.1">
    <property type="nucleotide sequence ID" value="XM_001747937.1"/>
</dbReference>
<gene>
    <name evidence="2" type="ORF">MONBRDRAFT_33462</name>
</gene>
<dbReference type="AlphaFoldDB" id="A9V5I6"/>
<evidence type="ECO:0000313" key="3">
    <source>
        <dbReference type="Proteomes" id="UP000001357"/>
    </source>
</evidence>
<proteinExistence type="predicted"/>
<keyword evidence="3" id="KW-1185">Reference proteome</keyword>
<sequence>MGIVELYQLACEFYHLTPLEAFTSARLDTASRTLRLRGKGSLQPNLPPIQINDEHCQALGKALRDDTSVTVLDLRYNAITDKGAEALAEMLEMNRTIKTLLLDGNDIQAEGAGHLALAFQMNETVQRLGLSHNRLGSEGNLALANMLQVNHKLTALNVAQTDNDITSCIAYFTVLRTHPSLQEVNLSRPNLFSTQEETAVHAAEMLLDNTVLKTVVLQKHGITDFGAARLAQSLQKNTSLQGLDLRNNRIGPDGVAELGRALARQETGKGLRFLDLGYNRAQTLGVEELLPCLLKTNLKAVSLEHNEIDSQGVAMLAQHLSTQPLPDEMYLWGNPAIVAPNAPQGPLKVQHCGVLG</sequence>